<sequence length="193" mass="20561">MHKEEAREVMAFAVQGGGGNRKATSNGKEKQTPARTICKRRGHEAENCFQSIGYPDWWGDRPRTVSRGGGRSGRGGSTGGRGCGGLPRANVAQGLSAQATVAAAQDRTSRTVIGAGEQRDGLYYLVGETLVTAHKASGVASFDLWHRRMGHPSNKVVGMLSDVVGHHIGVSGNKICDVCVRAKQTRESFLLSE</sequence>
<protein>
    <submittedName>
        <fullName evidence="1">Uncharacterized protein</fullName>
    </submittedName>
</protein>
<evidence type="ECO:0000313" key="1">
    <source>
        <dbReference type="EMBL" id="KAJ8644904.1"/>
    </source>
</evidence>
<dbReference type="EMBL" id="CM056810">
    <property type="protein sequence ID" value="KAJ8644904.1"/>
    <property type="molecule type" value="Genomic_DNA"/>
</dbReference>
<organism evidence="1 2">
    <name type="scientific">Persea americana</name>
    <name type="common">Avocado</name>
    <dbReference type="NCBI Taxonomy" id="3435"/>
    <lineage>
        <taxon>Eukaryota</taxon>
        <taxon>Viridiplantae</taxon>
        <taxon>Streptophyta</taxon>
        <taxon>Embryophyta</taxon>
        <taxon>Tracheophyta</taxon>
        <taxon>Spermatophyta</taxon>
        <taxon>Magnoliopsida</taxon>
        <taxon>Magnoliidae</taxon>
        <taxon>Laurales</taxon>
        <taxon>Lauraceae</taxon>
        <taxon>Persea</taxon>
    </lineage>
</organism>
<comment type="caution">
    <text evidence="1">The sequence shown here is derived from an EMBL/GenBank/DDBJ whole genome shotgun (WGS) entry which is preliminary data.</text>
</comment>
<evidence type="ECO:0000313" key="2">
    <source>
        <dbReference type="Proteomes" id="UP001234297"/>
    </source>
</evidence>
<dbReference type="Proteomes" id="UP001234297">
    <property type="component" value="Chromosome 2"/>
</dbReference>
<proteinExistence type="predicted"/>
<name>A0ACC2MGS6_PERAE</name>
<gene>
    <name evidence="1" type="ORF">MRB53_006652</name>
</gene>
<accession>A0ACC2MGS6</accession>
<keyword evidence="2" id="KW-1185">Reference proteome</keyword>
<reference evidence="1 2" key="1">
    <citation type="journal article" date="2022" name="Hortic Res">
        <title>A haplotype resolved chromosomal level avocado genome allows analysis of novel avocado genes.</title>
        <authorList>
            <person name="Nath O."/>
            <person name="Fletcher S.J."/>
            <person name="Hayward A."/>
            <person name="Shaw L.M."/>
            <person name="Masouleh A.K."/>
            <person name="Furtado A."/>
            <person name="Henry R.J."/>
            <person name="Mitter N."/>
        </authorList>
    </citation>
    <scope>NUCLEOTIDE SEQUENCE [LARGE SCALE GENOMIC DNA]</scope>
    <source>
        <strain evidence="2">cv. Hass</strain>
    </source>
</reference>